<gene>
    <name evidence="1" type="ordered locus">Os02g0465056</name>
</gene>
<dbReference type="PANTHER" id="PTHR33170:SF34">
    <property type="entry name" value="OS05G0102200 PROTEIN"/>
    <property type="match status" value="1"/>
</dbReference>
<dbReference type="EMBL" id="AP008208">
    <property type="protein sequence ID" value="BAH91682.1"/>
    <property type="molecule type" value="Genomic_DNA"/>
</dbReference>
<organism evidence="1 2">
    <name type="scientific">Oryza sativa subsp. japonica</name>
    <name type="common">Rice</name>
    <dbReference type="NCBI Taxonomy" id="39947"/>
    <lineage>
        <taxon>Eukaryota</taxon>
        <taxon>Viridiplantae</taxon>
        <taxon>Streptophyta</taxon>
        <taxon>Embryophyta</taxon>
        <taxon>Tracheophyta</taxon>
        <taxon>Spermatophyta</taxon>
        <taxon>Magnoliopsida</taxon>
        <taxon>Liliopsida</taxon>
        <taxon>Poales</taxon>
        <taxon>Poaceae</taxon>
        <taxon>BOP clade</taxon>
        <taxon>Oryzoideae</taxon>
        <taxon>Oryzeae</taxon>
        <taxon>Oryzinae</taxon>
        <taxon>Oryza</taxon>
        <taxon>Oryza sativa</taxon>
    </lineage>
</organism>
<reference evidence="1 2" key="1">
    <citation type="journal article" date="2005" name="Nature">
        <title>The map-based sequence of the rice genome.</title>
        <authorList>
            <consortium name="International rice genome sequencing project (IRGSP)"/>
            <person name="Matsumoto T."/>
            <person name="Wu J."/>
            <person name="Kanamori H."/>
            <person name="Katayose Y."/>
            <person name="Fujisawa M."/>
            <person name="Namiki N."/>
            <person name="Mizuno H."/>
            <person name="Yamamoto K."/>
            <person name="Antonio B.A."/>
            <person name="Baba T."/>
            <person name="Sakata K."/>
            <person name="Nagamura Y."/>
            <person name="Aoki H."/>
            <person name="Arikawa K."/>
            <person name="Arita K."/>
            <person name="Bito T."/>
            <person name="Chiden Y."/>
            <person name="Fujitsuka N."/>
            <person name="Fukunaka R."/>
            <person name="Hamada M."/>
            <person name="Harada C."/>
            <person name="Hayashi A."/>
            <person name="Hijishita S."/>
            <person name="Honda M."/>
            <person name="Hosokawa S."/>
            <person name="Ichikawa Y."/>
            <person name="Idonuma A."/>
            <person name="Iijima M."/>
            <person name="Ikeda M."/>
            <person name="Ikeno M."/>
            <person name="Ito K."/>
            <person name="Ito S."/>
            <person name="Ito T."/>
            <person name="Ito Y."/>
            <person name="Ito Y."/>
            <person name="Iwabuchi A."/>
            <person name="Kamiya K."/>
            <person name="Karasawa W."/>
            <person name="Kurita K."/>
            <person name="Katagiri S."/>
            <person name="Kikuta A."/>
            <person name="Kobayashi H."/>
            <person name="Kobayashi N."/>
            <person name="Machita K."/>
            <person name="Maehara T."/>
            <person name="Masukawa M."/>
            <person name="Mizubayashi T."/>
            <person name="Mukai Y."/>
            <person name="Nagasaki H."/>
            <person name="Nagata Y."/>
            <person name="Naito S."/>
            <person name="Nakashima M."/>
            <person name="Nakama Y."/>
            <person name="Nakamichi Y."/>
            <person name="Nakamura M."/>
            <person name="Meguro A."/>
            <person name="Negishi M."/>
            <person name="Ohta I."/>
            <person name="Ohta T."/>
            <person name="Okamoto M."/>
            <person name="Ono N."/>
            <person name="Saji S."/>
            <person name="Sakaguchi M."/>
            <person name="Sakai K."/>
            <person name="Shibata M."/>
            <person name="Shimokawa T."/>
            <person name="Song J."/>
            <person name="Takazaki Y."/>
            <person name="Terasawa K."/>
            <person name="Tsugane M."/>
            <person name="Tsuji K."/>
            <person name="Ueda S."/>
            <person name="Waki K."/>
            <person name="Yamagata H."/>
            <person name="Yamamoto M."/>
            <person name="Yamamoto S."/>
            <person name="Yamane H."/>
            <person name="Yoshiki S."/>
            <person name="Yoshihara R."/>
            <person name="Yukawa K."/>
            <person name="Zhong H."/>
            <person name="Yano M."/>
            <person name="Yuan Q."/>
            <person name="Ouyang S."/>
            <person name="Liu J."/>
            <person name="Jones K.M."/>
            <person name="Gansberger K."/>
            <person name="Moffat K."/>
            <person name="Hill J."/>
            <person name="Bera J."/>
            <person name="Fadrosh D."/>
            <person name="Jin S."/>
            <person name="Johri S."/>
            <person name="Kim M."/>
            <person name="Overton L."/>
            <person name="Reardon M."/>
            <person name="Tsitrin T."/>
            <person name="Vuong H."/>
            <person name="Weaver B."/>
            <person name="Ciecko A."/>
            <person name="Tallon L."/>
            <person name="Jackson J."/>
            <person name="Pai G."/>
            <person name="Aken S.V."/>
            <person name="Utterback T."/>
            <person name="Reidmuller S."/>
            <person name="Feldblyum T."/>
            <person name="Hsiao J."/>
            <person name="Zismann V."/>
            <person name="Iobst S."/>
            <person name="de Vazeille A.R."/>
            <person name="Buell C.R."/>
            <person name="Ying K."/>
            <person name="Li Y."/>
            <person name="Lu T."/>
            <person name="Huang Y."/>
            <person name="Zhao Q."/>
            <person name="Feng Q."/>
            <person name="Zhang L."/>
            <person name="Zhu J."/>
            <person name="Weng Q."/>
            <person name="Mu J."/>
            <person name="Lu Y."/>
            <person name="Fan D."/>
            <person name="Liu Y."/>
            <person name="Guan J."/>
            <person name="Zhang Y."/>
            <person name="Yu S."/>
            <person name="Liu X."/>
            <person name="Zhang Y."/>
            <person name="Hong G."/>
            <person name="Han B."/>
            <person name="Choisne N."/>
            <person name="Demange N."/>
            <person name="Orjeda G."/>
            <person name="Samain S."/>
            <person name="Cattolico L."/>
            <person name="Pelletier E."/>
            <person name="Couloux A."/>
            <person name="Segurens B."/>
            <person name="Wincker P."/>
            <person name="D'Hont A."/>
            <person name="Scarpelli C."/>
            <person name="Weissenbach J."/>
            <person name="Salanoubat M."/>
            <person name="Quetier F."/>
            <person name="Yu Y."/>
            <person name="Kim H.R."/>
            <person name="Rambo T."/>
            <person name="Currie J."/>
            <person name="Collura K."/>
            <person name="Luo M."/>
            <person name="Yang T."/>
            <person name="Ammiraju J.S.S."/>
            <person name="Engler F."/>
            <person name="Soderlund C."/>
            <person name="Wing R.A."/>
            <person name="Palmer L.E."/>
            <person name="de la Bastide M."/>
            <person name="Spiegel L."/>
            <person name="Nascimento L."/>
            <person name="Zutavern T."/>
            <person name="O'Shaughnessy A."/>
            <person name="Dike S."/>
            <person name="Dedhia N."/>
            <person name="Preston R."/>
            <person name="Balija V."/>
            <person name="McCombie W.R."/>
            <person name="Chow T."/>
            <person name="Chen H."/>
            <person name="Chung M."/>
            <person name="Chen C."/>
            <person name="Shaw J."/>
            <person name="Wu H."/>
            <person name="Hsiao K."/>
            <person name="Chao Y."/>
            <person name="Chu M."/>
            <person name="Cheng C."/>
            <person name="Hour A."/>
            <person name="Lee P."/>
            <person name="Lin S."/>
            <person name="Lin Y."/>
            <person name="Liou J."/>
            <person name="Liu S."/>
            <person name="Hsing Y."/>
            <person name="Raghuvanshi S."/>
            <person name="Mohanty A."/>
            <person name="Bharti A.K."/>
            <person name="Gaur A."/>
            <person name="Gupta V."/>
            <person name="Kumar D."/>
            <person name="Ravi V."/>
            <person name="Vij S."/>
            <person name="Kapur A."/>
            <person name="Khurana P."/>
            <person name="Khurana P."/>
            <person name="Khurana J.P."/>
            <person name="Tyagi A.K."/>
            <person name="Gaikwad K."/>
            <person name="Singh A."/>
            <person name="Dalal V."/>
            <person name="Srivastava S."/>
            <person name="Dixit A."/>
            <person name="Pal A.K."/>
            <person name="Ghazi I.A."/>
            <person name="Yadav M."/>
            <person name="Pandit A."/>
            <person name="Bhargava A."/>
            <person name="Sureshbabu K."/>
            <person name="Batra K."/>
            <person name="Sharma T.R."/>
            <person name="Mohapatra T."/>
            <person name="Singh N.K."/>
            <person name="Messing J."/>
            <person name="Nelson A.B."/>
            <person name="Fuks G."/>
            <person name="Kavchok S."/>
            <person name="Keizer G."/>
            <person name="Linton E."/>
            <person name="Llaca V."/>
            <person name="Song R."/>
            <person name="Tanyolac B."/>
            <person name="Young S."/>
            <person name="Ho-Il K."/>
            <person name="Hahn J.H."/>
            <person name="Sangsakoo G."/>
            <person name="Vanavichit A."/>
            <person name="de Mattos Luiz.A.T."/>
            <person name="Zimmer P.D."/>
            <person name="Malone G."/>
            <person name="Dellagostin O."/>
            <person name="de Oliveira A.C."/>
            <person name="Bevan M."/>
            <person name="Bancroft I."/>
            <person name="Minx P."/>
            <person name="Cordum H."/>
            <person name="Wilson R."/>
            <person name="Cheng Z."/>
            <person name="Jin W."/>
            <person name="Jiang J."/>
            <person name="Leong S.A."/>
            <person name="Iwama H."/>
            <person name="Gojobori T."/>
            <person name="Itoh T."/>
            <person name="Niimura Y."/>
            <person name="Fujii Y."/>
            <person name="Habara T."/>
            <person name="Sakai H."/>
            <person name="Sato Y."/>
            <person name="Wilson G."/>
            <person name="Kumar K."/>
            <person name="McCouch S."/>
            <person name="Juretic N."/>
            <person name="Hoen D."/>
            <person name="Wright S."/>
            <person name="Bruskiewich R."/>
            <person name="Bureau T."/>
            <person name="Miyao A."/>
            <person name="Hirochika H."/>
            <person name="Nishikawa T."/>
            <person name="Kadowaki K."/>
            <person name="Sugiura M."/>
            <person name="Burr B."/>
            <person name="Sasaki T."/>
        </authorList>
    </citation>
    <scope>NUCLEOTIDE SEQUENCE [LARGE SCALE GENOMIC DNA]</scope>
    <source>
        <strain evidence="2">cv. Nipponbare</strain>
    </source>
</reference>
<accession>C7IYI5</accession>
<name>C7IYI5_ORYSJ</name>
<dbReference type="KEGG" id="dosa:Os02g0465056"/>
<dbReference type="Proteomes" id="UP000000763">
    <property type="component" value="Chromosome 2"/>
</dbReference>
<reference evidence="2" key="2">
    <citation type="journal article" date="2008" name="Nucleic Acids Res.">
        <title>The rice annotation project database (RAP-DB): 2008 update.</title>
        <authorList>
            <consortium name="The rice annotation project (RAP)"/>
        </authorList>
    </citation>
    <scope>GENOME REANNOTATION</scope>
    <source>
        <strain evidence="2">cv. Nipponbare</strain>
    </source>
</reference>
<sequence length="278" mass="31267">MRLVELSNFDHFNVKGTKVEVNVSEWNNESAAIGKLHVVWVVVEGIPDEMKGYQALFEVGSNLGVVMEVDMPTITSKDVVRMKIGMMDLKQLPLRLMLSTPEALLYEAIFTLEKVVEVGWLKGKQMEGKETQEAEASLGKDKGRGESSQIQYYTPAKIELLAKEDKKKAIQIMQDREIAMAIQEKEEKEQHKVLKRGLETRGESSNKEIMAVESKDESLPMIKVGQNQQMRSIKEGMEEDEEGKVHLGDSEELFESQESENNFAKSIGVVLTEEEGGS</sequence>
<protein>
    <submittedName>
        <fullName evidence="1">Os02g0465056 protein</fullName>
    </submittedName>
</protein>
<evidence type="ECO:0000313" key="2">
    <source>
        <dbReference type="Proteomes" id="UP000000763"/>
    </source>
</evidence>
<proteinExistence type="predicted"/>
<evidence type="ECO:0000313" key="1">
    <source>
        <dbReference type="EMBL" id="BAH91682.1"/>
    </source>
</evidence>
<dbReference type="PANTHER" id="PTHR33170">
    <property type="entry name" value="DUF4283 DOMAIN-CONTAINING PROTEIN-RELATED"/>
    <property type="match status" value="1"/>
</dbReference>
<dbReference type="AlphaFoldDB" id="C7IYI5"/>